<evidence type="ECO:0000256" key="1">
    <source>
        <dbReference type="ARBA" id="ARBA00004651"/>
    </source>
</evidence>
<evidence type="ECO:0000256" key="7">
    <source>
        <dbReference type="SAM" id="Phobius"/>
    </source>
</evidence>
<feature type="transmembrane region" description="Helical" evidence="7">
    <location>
        <begin position="672"/>
        <end position="694"/>
    </location>
</feature>
<dbReference type="EMBL" id="DXHL01000006">
    <property type="protein sequence ID" value="HIW10155.1"/>
    <property type="molecule type" value="Genomic_DNA"/>
</dbReference>
<dbReference type="InterPro" id="IPR025857">
    <property type="entry name" value="MacB_PCD"/>
</dbReference>
<keyword evidence="2" id="KW-1003">Cell membrane</keyword>
<dbReference type="GO" id="GO:0022857">
    <property type="term" value="F:transmembrane transporter activity"/>
    <property type="evidence" value="ECO:0007669"/>
    <property type="project" value="TreeGrafter"/>
</dbReference>
<dbReference type="Pfam" id="PF02687">
    <property type="entry name" value="FtsX"/>
    <property type="match status" value="2"/>
</dbReference>
<dbReference type="InterPro" id="IPR050250">
    <property type="entry name" value="Macrolide_Exporter_MacB"/>
</dbReference>
<reference evidence="10" key="2">
    <citation type="submission" date="2021-04" db="EMBL/GenBank/DDBJ databases">
        <authorList>
            <person name="Gilroy R."/>
        </authorList>
    </citation>
    <scope>NUCLEOTIDE SEQUENCE</scope>
    <source>
        <strain evidence="10">ChiBcec15-1070</strain>
    </source>
</reference>
<dbReference type="PANTHER" id="PTHR30572">
    <property type="entry name" value="MEMBRANE COMPONENT OF TRANSPORTER-RELATED"/>
    <property type="match status" value="1"/>
</dbReference>
<keyword evidence="3 7" id="KW-0812">Transmembrane</keyword>
<protein>
    <submittedName>
        <fullName evidence="10">ABC transporter permease</fullName>
    </submittedName>
</protein>
<evidence type="ECO:0000259" key="8">
    <source>
        <dbReference type="Pfam" id="PF02687"/>
    </source>
</evidence>
<comment type="similarity">
    <text evidence="6">Belongs to the ABC-4 integral membrane protein family.</text>
</comment>
<feature type="transmembrane region" description="Helical" evidence="7">
    <location>
        <begin position="724"/>
        <end position="744"/>
    </location>
</feature>
<feature type="transmembrane region" description="Helical" evidence="7">
    <location>
        <begin position="326"/>
        <end position="353"/>
    </location>
</feature>
<name>A0A9D1QDC1_9BACT</name>
<evidence type="ECO:0000313" key="11">
    <source>
        <dbReference type="Proteomes" id="UP000823926"/>
    </source>
</evidence>
<dbReference type="Proteomes" id="UP000823926">
    <property type="component" value="Unassembled WGS sequence"/>
</dbReference>
<comment type="subcellular location">
    <subcellularLocation>
        <location evidence="1">Cell membrane</location>
        <topology evidence="1">Multi-pass membrane protein</topology>
    </subcellularLocation>
</comment>
<comment type="caution">
    <text evidence="10">The sequence shown here is derived from an EMBL/GenBank/DDBJ whole genome shotgun (WGS) entry which is preliminary data.</text>
</comment>
<feature type="transmembrane region" description="Helical" evidence="7">
    <location>
        <begin position="20"/>
        <end position="42"/>
    </location>
</feature>
<proteinExistence type="inferred from homology"/>
<evidence type="ECO:0000256" key="4">
    <source>
        <dbReference type="ARBA" id="ARBA00022989"/>
    </source>
</evidence>
<feature type="transmembrane region" description="Helical" evidence="7">
    <location>
        <begin position="756"/>
        <end position="776"/>
    </location>
</feature>
<keyword evidence="5 7" id="KW-0472">Membrane</keyword>
<dbReference type="PANTHER" id="PTHR30572:SF4">
    <property type="entry name" value="ABC TRANSPORTER PERMEASE YTRF"/>
    <property type="match status" value="1"/>
</dbReference>
<feature type="domain" description="ABC3 transporter permease C-terminal" evidence="8">
    <location>
        <begin position="287"/>
        <end position="403"/>
    </location>
</feature>
<keyword evidence="4 7" id="KW-1133">Transmembrane helix</keyword>
<feature type="transmembrane region" description="Helical" evidence="7">
    <location>
        <begin position="424"/>
        <end position="443"/>
    </location>
</feature>
<evidence type="ECO:0000259" key="9">
    <source>
        <dbReference type="Pfam" id="PF12704"/>
    </source>
</evidence>
<dbReference type="InterPro" id="IPR003838">
    <property type="entry name" value="ABC3_permease_C"/>
</dbReference>
<evidence type="ECO:0000256" key="6">
    <source>
        <dbReference type="ARBA" id="ARBA00038076"/>
    </source>
</evidence>
<feature type="transmembrane region" description="Helical" evidence="7">
    <location>
        <begin position="373"/>
        <end position="393"/>
    </location>
</feature>
<gene>
    <name evidence="10" type="ORF">H9888_01520</name>
</gene>
<sequence>MKTIFWNFITTLKRYKAASVLNIFGLSVAFAAFVIILMQVNYELSFDRFHRNADRIYRVEVETPMGTVPLVSYPFGPTFGSSMADVEAYCILMPPMGDMYVTVERNGSEAGFMEQALYASEGFLSVFTPELLEGTDKVLSEPDRVLLPASLARKFFGTEVGVVGKRISLTRSRETQDYQVGAVYRDFPENSQIRNVVYVSKSQREWQQENWSQFNNYMYVVLRPGADISAILAEWNRFDLKTKVGWTDGNTKLGLTPLTDIYFDTRPLEADMFTVHGRRTTTHLLLAVALLVIGIAAVNFVNFATSLTPLRIKTINTQKVFGAPVALLRTSLVAEAVGIALLAYGAALLWIFLLGDTPFGELIDGGIAFTNHGTLLLGGLGVALAVGLLAGLYPAYYTTKFPPALVLKKGSFGMSPTGKRLRTLLIGFQFVVSIGLIVGALFLQLQNNYLRHVDTGIDRTRIAYTVLRGDLVGSDAFEAEVKRSPLIEDVAYSQLPIGVGNVHPMWSRPIQGREVNFSVDGVSWNFPRMMGLELTEGSLFSPNDSMKQGNTYLFNERAQRKYDIGVQNNIVEWGEGDDAVVSQVCGIVRDFNFQSLHSSIEPYAMVVFGRAFGGGNRSLPVAYFQITGDPYAALEHIRRAAASVDPAYPVDVRFLDEAFDDLYRKELRITSLITLFSLLAVCISLVGVFGLILFETQYRRKEIGVRKVMGATVGEILLLFNRSFVRLVLLCFVIAAPLAWYAVTRWLETFAYRTPVYWWVFAVALFIVLLITFVTVTTQSWRAATANPVESLKTE</sequence>
<reference evidence="10" key="1">
    <citation type="journal article" date="2021" name="PeerJ">
        <title>Extensive microbial diversity within the chicken gut microbiome revealed by metagenomics and culture.</title>
        <authorList>
            <person name="Gilroy R."/>
            <person name="Ravi A."/>
            <person name="Getino M."/>
            <person name="Pursley I."/>
            <person name="Horton D.L."/>
            <person name="Alikhan N.F."/>
            <person name="Baker D."/>
            <person name="Gharbi K."/>
            <person name="Hall N."/>
            <person name="Watson M."/>
            <person name="Adriaenssens E.M."/>
            <person name="Foster-Nyarko E."/>
            <person name="Jarju S."/>
            <person name="Secka A."/>
            <person name="Antonio M."/>
            <person name="Oren A."/>
            <person name="Chaudhuri R.R."/>
            <person name="La Ragione R."/>
            <person name="Hildebrand F."/>
            <person name="Pallen M.J."/>
        </authorList>
    </citation>
    <scope>NUCLEOTIDE SEQUENCE</scope>
    <source>
        <strain evidence="10">ChiBcec15-1070</strain>
    </source>
</reference>
<evidence type="ECO:0000256" key="3">
    <source>
        <dbReference type="ARBA" id="ARBA00022692"/>
    </source>
</evidence>
<feature type="domain" description="ABC3 transporter permease C-terminal" evidence="8">
    <location>
        <begin position="675"/>
        <end position="788"/>
    </location>
</feature>
<dbReference type="AlphaFoldDB" id="A0A9D1QDC1"/>
<feature type="transmembrane region" description="Helical" evidence="7">
    <location>
        <begin position="284"/>
        <end position="305"/>
    </location>
</feature>
<accession>A0A9D1QDC1</accession>
<evidence type="ECO:0000256" key="2">
    <source>
        <dbReference type="ARBA" id="ARBA00022475"/>
    </source>
</evidence>
<feature type="domain" description="MacB-like periplasmic core" evidence="9">
    <location>
        <begin position="19"/>
        <end position="235"/>
    </location>
</feature>
<organism evidence="10 11">
    <name type="scientific">Candidatus Rikenella faecigallinarum</name>
    <dbReference type="NCBI Taxonomy" id="2838745"/>
    <lineage>
        <taxon>Bacteria</taxon>
        <taxon>Pseudomonadati</taxon>
        <taxon>Bacteroidota</taxon>
        <taxon>Bacteroidia</taxon>
        <taxon>Bacteroidales</taxon>
        <taxon>Rikenellaceae</taxon>
        <taxon>Rikenella</taxon>
    </lineage>
</organism>
<evidence type="ECO:0000256" key="5">
    <source>
        <dbReference type="ARBA" id="ARBA00023136"/>
    </source>
</evidence>
<dbReference type="GO" id="GO:0005886">
    <property type="term" value="C:plasma membrane"/>
    <property type="evidence" value="ECO:0007669"/>
    <property type="project" value="UniProtKB-SubCell"/>
</dbReference>
<dbReference type="Pfam" id="PF12704">
    <property type="entry name" value="MacB_PCD"/>
    <property type="match status" value="1"/>
</dbReference>
<evidence type="ECO:0000313" key="10">
    <source>
        <dbReference type="EMBL" id="HIW10155.1"/>
    </source>
</evidence>